<name>K1Y0H5_MARBU</name>
<dbReference type="HOGENOM" id="CLU_1161371_0_0_1"/>
<dbReference type="EMBL" id="JH921432">
    <property type="protein sequence ID" value="EKD18614.1"/>
    <property type="molecule type" value="Genomic_DNA"/>
</dbReference>
<dbReference type="Proteomes" id="UP000006753">
    <property type="component" value="Unassembled WGS sequence"/>
</dbReference>
<gene>
    <name evidence="1" type="ORF">MBM_02856</name>
</gene>
<organism evidence="1 2">
    <name type="scientific">Marssonina brunnea f. sp. multigermtubi (strain MB_m1)</name>
    <name type="common">Marssonina leaf spot fungus</name>
    <dbReference type="NCBI Taxonomy" id="1072389"/>
    <lineage>
        <taxon>Eukaryota</taxon>
        <taxon>Fungi</taxon>
        <taxon>Dikarya</taxon>
        <taxon>Ascomycota</taxon>
        <taxon>Pezizomycotina</taxon>
        <taxon>Leotiomycetes</taxon>
        <taxon>Helotiales</taxon>
        <taxon>Drepanopezizaceae</taxon>
        <taxon>Drepanopeziza</taxon>
    </lineage>
</organism>
<dbReference type="KEGG" id="mbe:MBM_02856"/>
<evidence type="ECO:0000313" key="1">
    <source>
        <dbReference type="EMBL" id="EKD18614.1"/>
    </source>
</evidence>
<protein>
    <submittedName>
        <fullName evidence="1">Uncharacterized protein</fullName>
    </submittedName>
</protein>
<keyword evidence="2" id="KW-1185">Reference proteome</keyword>
<dbReference type="AlphaFoldDB" id="K1Y0H5"/>
<dbReference type="InParanoid" id="K1Y0H5"/>
<proteinExistence type="predicted"/>
<sequence length="239" mass="26641">MLVGALRAFVDCAASEVLAIVVPSQLGKRARANVVFFESVLSDSNISGRTYLILYQQREISLAVVDTSMPTHIERYRYLPQTCKFLDDCHSADIQQPPLVAGNSVDCIPISGTKCSVPGGCQYLGNICFWQTSYEIELLVFLLNLDILNYWLPAEEAAQLVDVRPHLEQHFEQSPVFVSLLGLGNHMQADPLLKLRYDDRRLDGARVDVSPAIYLVGDVNGVKMKRSISKAVVWVKDNL</sequence>
<reference evidence="1 2" key="1">
    <citation type="journal article" date="2012" name="BMC Genomics">
        <title>Sequencing the genome of Marssonina brunnea reveals fungus-poplar co-evolution.</title>
        <authorList>
            <person name="Zhu S."/>
            <person name="Cao Y.-Z."/>
            <person name="Jiang C."/>
            <person name="Tan B.-Y."/>
            <person name="Wang Z."/>
            <person name="Feng S."/>
            <person name="Zhang L."/>
            <person name="Su X.-H."/>
            <person name="Brejova B."/>
            <person name="Vinar T."/>
            <person name="Xu M."/>
            <person name="Wang M.-X."/>
            <person name="Zhang S.-G."/>
            <person name="Huang M.-R."/>
            <person name="Wu R."/>
            <person name="Zhou Y."/>
        </authorList>
    </citation>
    <scope>NUCLEOTIDE SEQUENCE [LARGE SCALE GENOMIC DNA]</scope>
    <source>
        <strain evidence="1 2">MB_m1</strain>
    </source>
</reference>
<accession>K1Y0H5</accession>
<evidence type="ECO:0000313" key="2">
    <source>
        <dbReference type="Proteomes" id="UP000006753"/>
    </source>
</evidence>